<dbReference type="InterPro" id="IPR050498">
    <property type="entry name" value="Ycf3"/>
</dbReference>
<dbReference type="PANTHER" id="PTHR44858:SF1">
    <property type="entry name" value="UDP-N-ACETYLGLUCOSAMINE--PEPTIDE N-ACETYLGLUCOSAMINYLTRANSFERASE SPINDLY-RELATED"/>
    <property type="match status" value="1"/>
</dbReference>
<dbReference type="PROSITE" id="PS50004">
    <property type="entry name" value="C2"/>
    <property type="match status" value="1"/>
</dbReference>
<dbReference type="Gene3D" id="1.25.40.10">
    <property type="entry name" value="Tetratricopeptide repeat domain"/>
    <property type="match status" value="4"/>
</dbReference>
<reference evidence="7 8" key="1">
    <citation type="submission" date="2024-02" db="EMBL/GenBank/DDBJ databases">
        <authorList>
            <person name="Chen Y."/>
            <person name="Shah S."/>
            <person name="Dougan E. K."/>
            <person name="Thang M."/>
            <person name="Chan C."/>
        </authorList>
    </citation>
    <scope>NUCLEOTIDE SEQUENCE [LARGE SCALE GENOMIC DNA]</scope>
</reference>
<dbReference type="PROSITE" id="PS50293">
    <property type="entry name" value="TPR_REGION"/>
    <property type="match status" value="3"/>
</dbReference>
<dbReference type="Pfam" id="PF13432">
    <property type="entry name" value="TPR_16"/>
    <property type="match status" value="1"/>
</dbReference>
<comment type="caution">
    <text evidence="7">The sequence shown here is derived from an EMBL/GenBank/DDBJ whole genome shotgun (WGS) entry which is preliminary data.</text>
</comment>
<feature type="repeat" description="TPR" evidence="3">
    <location>
        <begin position="469"/>
        <end position="502"/>
    </location>
</feature>
<dbReference type="Gene3D" id="2.60.40.150">
    <property type="entry name" value="C2 domain"/>
    <property type="match status" value="1"/>
</dbReference>
<name>A0ABP0S5V2_9DINO</name>
<protein>
    <recommendedName>
        <fullName evidence="6">C2 domain-containing protein</fullName>
    </recommendedName>
</protein>
<dbReference type="Proteomes" id="UP001642484">
    <property type="component" value="Unassembled WGS sequence"/>
</dbReference>
<feature type="repeat" description="TPR" evidence="3">
    <location>
        <begin position="401"/>
        <end position="434"/>
    </location>
</feature>
<dbReference type="InterPro" id="IPR000008">
    <property type="entry name" value="C2_dom"/>
</dbReference>
<dbReference type="Pfam" id="PF00515">
    <property type="entry name" value="TPR_1"/>
    <property type="match status" value="2"/>
</dbReference>
<dbReference type="PROSITE" id="PS50005">
    <property type="entry name" value="TPR"/>
    <property type="match status" value="6"/>
</dbReference>
<organism evidence="7 8">
    <name type="scientific">Durusdinium trenchii</name>
    <dbReference type="NCBI Taxonomy" id="1381693"/>
    <lineage>
        <taxon>Eukaryota</taxon>
        <taxon>Sar</taxon>
        <taxon>Alveolata</taxon>
        <taxon>Dinophyceae</taxon>
        <taxon>Suessiales</taxon>
        <taxon>Symbiodiniaceae</taxon>
        <taxon>Durusdinium</taxon>
    </lineage>
</organism>
<keyword evidence="5" id="KW-0472">Membrane</keyword>
<dbReference type="InterPro" id="IPR035892">
    <property type="entry name" value="C2_domain_sf"/>
</dbReference>
<dbReference type="InterPro" id="IPR011990">
    <property type="entry name" value="TPR-like_helical_dom_sf"/>
</dbReference>
<dbReference type="SMART" id="SM00028">
    <property type="entry name" value="TPR"/>
    <property type="match status" value="9"/>
</dbReference>
<dbReference type="Pfam" id="PF13414">
    <property type="entry name" value="TPR_11"/>
    <property type="match status" value="1"/>
</dbReference>
<evidence type="ECO:0000256" key="5">
    <source>
        <dbReference type="SAM" id="Phobius"/>
    </source>
</evidence>
<evidence type="ECO:0000313" key="7">
    <source>
        <dbReference type="EMBL" id="CAK9107711.1"/>
    </source>
</evidence>
<feature type="repeat" description="TPR" evidence="3">
    <location>
        <begin position="678"/>
        <end position="711"/>
    </location>
</feature>
<evidence type="ECO:0000313" key="8">
    <source>
        <dbReference type="Proteomes" id="UP001642484"/>
    </source>
</evidence>
<evidence type="ECO:0000256" key="3">
    <source>
        <dbReference type="PROSITE-ProRule" id="PRU00339"/>
    </source>
</evidence>
<feature type="compositionally biased region" description="Polar residues" evidence="4">
    <location>
        <begin position="222"/>
        <end position="232"/>
    </location>
</feature>
<feature type="region of interest" description="Disordered" evidence="4">
    <location>
        <begin position="200"/>
        <end position="267"/>
    </location>
</feature>
<feature type="region of interest" description="Disordered" evidence="4">
    <location>
        <begin position="40"/>
        <end position="90"/>
    </location>
</feature>
<feature type="domain" description="C2" evidence="6">
    <location>
        <begin position="837"/>
        <end position="961"/>
    </location>
</feature>
<evidence type="ECO:0000256" key="4">
    <source>
        <dbReference type="SAM" id="MobiDB-lite"/>
    </source>
</evidence>
<feature type="compositionally biased region" description="Basic and acidic residues" evidence="4">
    <location>
        <begin position="149"/>
        <end position="164"/>
    </location>
</feature>
<keyword evidence="2 3" id="KW-0802">TPR repeat</keyword>
<feature type="region of interest" description="Disordered" evidence="4">
    <location>
        <begin position="125"/>
        <end position="172"/>
    </location>
</feature>
<dbReference type="PANTHER" id="PTHR44858">
    <property type="entry name" value="TETRATRICOPEPTIDE REPEAT PROTEIN 6"/>
    <property type="match status" value="1"/>
</dbReference>
<feature type="compositionally biased region" description="Basic and acidic residues" evidence="4">
    <location>
        <begin position="254"/>
        <end position="266"/>
    </location>
</feature>
<evidence type="ECO:0000256" key="1">
    <source>
        <dbReference type="ARBA" id="ARBA00022737"/>
    </source>
</evidence>
<keyword evidence="5" id="KW-0812">Transmembrane</keyword>
<keyword evidence="8" id="KW-1185">Reference proteome</keyword>
<proteinExistence type="predicted"/>
<gene>
    <name evidence="7" type="ORF">CCMP2556_LOCUS50246</name>
</gene>
<feature type="repeat" description="TPR" evidence="3">
    <location>
        <begin position="611"/>
        <end position="644"/>
    </location>
</feature>
<dbReference type="SUPFAM" id="SSF48452">
    <property type="entry name" value="TPR-like"/>
    <property type="match status" value="1"/>
</dbReference>
<sequence>MGDKALPDLEHLWFYNTLLLATWIFLWFWRMSRAEWKGSEGGLQNWEEEDLPPLEPIPEMQSPDEDTQFTDPAHGHPEEAPDPLSPSRSEVKVAWSKLQAGLTAAKELLAATQWGYRQEEEDVEEEEGKLLEPEIDNNSAEWGNMARAKTKEAEEQGEASERQNDAFIPSNLIFTPDEYDEWQSDDEIFIPSNLVFREENREFSVPPGSGSTKGAEDRTDAQEASLTAQQAERGSMEPSHAEEGSVTAQQAEQGSKEPPEAEEVRQTVELAEQGSKELSKASLFDAEIHNNPSGVFGNHVAKRELWLPQPLEDCNKATKLQRLQSAVPDNCALEKIRHHHLDDSKMADDSLGSLEAAGGFRGFGKPDLQVSNNALMLCDRDWIKDASHNAQGQAEEVLESARAFNNRGSGKFRLGMYAAALEDFDKAIQLEPNFAWALCNRGLAKSALDMNEAAIEDCNRALKLEPKLTNAFYNRAYAKSEMGRHQEAIEDYNKSIRLNPRSESAYYNRGLAKFNLGMHKAAVADYGTAMQLDPTMARTSCNRAVAKFQLRLYNAAVQDYDRAIRQSWQDSKSSCSAVVFFNRGLAEARRGQYEAAIRDYGQAIELDPNAGIAFHGRASAKFKLGHYEGALEDYARAIELNPSAKAYYDRASCKFRLGLYEEALEDYDQSIEHDGSYAGAFCNRALAKRKLGRHQEALADWKKTVELDPHTNSAMQNLFQAPADAARGAERVTGRSVTRRSEMSRDVRHYHLHYELQQAQKEEKDSLAEAARLSKEVQMAERASKWLENVEENTKMPLSLEEREWVHACGGRNFVAPAWITVTQTQVEALVRAREQHPRPVALFPEASPSKQQQKLRVKLISAFGLATSTMSGVTYCTCEIPLKKESKLLTDPVALDSNPEWRFSRTVKGYAPGDALVMEVYSRDQEEGMTPRADQLLGRAFLPGEKFYPNGFDGLLNLTLGPRPTGATLRVTALVLD</sequence>
<feature type="repeat" description="TPR" evidence="3">
    <location>
        <begin position="503"/>
        <end position="536"/>
    </location>
</feature>
<feature type="repeat" description="TPR" evidence="3">
    <location>
        <begin position="577"/>
        <end position="610"/>
    </location>
</feature>
<dbReference type="CDD" id="cd00030">
    <property type="entry name" value="C2"/>
    <property type="match status" value="1"/>
</dbReference>
<dbReference type="Pfam" id="PF00168">
    <property type="entry name" value="C2"/>
    <property type="match status" value="1"/>
</dbReference>
<keyword evidence="1" id="KW-0677">Repeat</keyword>
<dbReference type="InterPro" id="IPR019734">
    <property type="entry name" value="TPR_rpt"/>
</dbReference>
<evidence type="ECO:0000256" key="2">
    <source>
        <dbReference type="ARBA" id="ARBA00022803"/>
    </source>
</evidence>
<feature type="transmembrane region" description="Helical" evidence="5">
    <location>
        <begin position="12"/>
        <end position="29"/>
    </location>
</feature>
<dbReference type="Pfam" id="PF13181">
    <property type="entry name" value="TPR_8"/>
    <property type="match status" value="1"/>
</dbReference>
<accession>A0ABP0S5V2</accession>
<evidence type="ECO:0000259" key="6">
    <source>
        <dbReference type="PROSITE" id="PS50004"/>
    </source>
</evidence>
<keyword evidence="5" id="KW-1133">Transmembrane helix</keyword>
<dbReference type="SUPFAM" id="SSF49562">
    <property type="entry name" value="C2 domain (Calcium/lipid-binding domain, CaLB)"/>
    <property type="match status" value="1"/>
</dbReference>
<dbReference type="EMBL" id="CAXAMN010027028">
    <property type="protein sequence ID" value="CAK9107711.1"/>
    <property type="molecule type" value="Genomic_DNA"/>
</dbReference>